<name>A0A2P2JRP9_RHIMU</name>
<dbReference type="AlphaFoldDB" id="A0A2P2JRP9"/>
<reference evidence="1" key="1">
    <citation type="submission" date="2018-02" db="EMBL/GenBank/DDBJ databases">
        <title>Rhizophora mucronata_Transcriptome.</title>
        <authorList>
            <person name="Meera S.P."/>
            <person name="Sreeshan A."/>
            <person name="Augustine A."/>
        </authorList>
    </citation>
    <scope>NUCLEOTIDE SEQUENCE</scope>
    <source>
        <tissue evidence="1">Leaf</tissue>
    </source>
</reference>
<protein>
    <submittedName>
        <fullName evidence="1">Uncharacterized protein LOC105139508</fullName>
    </submittedName>
</protein>
<organism evidence="1">
    <name type="scientific">Rhizophora mucronata</name>
    <name type="common">Asiatic mangrove</name>
    <dbReference type="NCBI Taxonomy" id="61149"/>
    <lineage>
        <taxon>Eukaryota</taxon>
        <taxon>Viridiplantae</taxon>
        <taxon>Streptophyta</taxon>
        <taxon>Embryophyta</taxon>
        <taxon>Tracheophyta</taxon>
        <taxon>Spermatophyta</taxon>
        <taxon>Magnoliopsida</taxon>
        <taxon>eudicotyledons</taxon>
        <taxon>Gunneridae</taxon>
        <taxon>Pentapetalae</taxon>
        <taxon>rosids</taxon>
        <taxon>fabids</taxon>
        <taxon>Malpighiales</taxon>
        <taxon>Rhizophoraceae</taxon>
        <taxon>Rhizophora</taxon>
    </lineage>
</organism>
<dbReference type="EMBL" id="GGEC01015682">
    <property type="protein sequence ID" value="MBW96165.1"/>
    <property type="molecule type" value="Transcribed_RNA"/>
</dbReference>
<evidence type="ECO:0000313" key="1">
    <source>
        <dbReference type="EMBL" id="MBW96165.1"/>
    </source>
</evidence>
<proteinExistence type="predicted"/>
<sequence length="63" mass="7272">MVHLCYTPPRSQGFSLLLPFPSSVCVYPSRKGAHEELEFERAYPYRVCKILLNIIEDINCCHS</sequence>
<accession>A0A2P2JRP9</accession>